<proteinExistence type="predicted"/>
<reference evidence="1" key="1">
    <citation type="submission" date="2020-07" db="EMBL/GenBank/DDBJ databases">
        <title>Multicomponent nature underlies the extraordinary mechanical properties of spider dragline silk.</title>
        <authorList>
            <person name="Kono N."/>
            <person name="Nakamura H."/>
            <person name="Mori M."/>
            <person name="Yoshida Y."/>
            <person name="Ohtoshi R."/>
            <person name="Malay A.D."/>
            <person name="Moran D.A.P."/>
            <person name="Tomita M."/>
            <person name="Numata K."/>
            <person name="Arakawa K."/>
        </authorList>
    </citation>
    <scope>NUCLEOTIDE SEQUENCE</scope>
</reference>
<accession>A0A8X6L619</accession>
<organism evidence="1 2">
    <name type="scientific">Trichonephila clavata</name>
    <name type="common">Joro spider</name>
    <name type="synonym">Nephila clavata</name>
    <dbReference type="NCBI Taxonomy" id="2740835"/>
    <lineage>
        <taxon>Eukaryota</taxon>
        <taxon>Metazoa</taxon>
        <taxon>Ecdysozoa</taxon>
        <taxon>Arthropoda</taxon>
        <taxon>Chelicerata</taxon>
        <taxon>Arachnida</taxon>
        <taxon>Araneae</taxon>
        <taxon>Araneomorphae</taxon>
        <taxon>Entelegynae</taxon>
        <taxon>Araneoidea</taxon>
        <taxon>Nephilidae</taxon>
        <taxon>Trichonephila</taxon>
    </lineage>
</organism>
<gene>
    <name evidence="1" type="ORF">TNCT_671161</name>
</gene>
<dbReference type="OrthoDB" id="6428669at2759"/>
<comment type="caution">
    <text evidence="1">The sequence shown here is derived from an EMBL/GenBank/DDBJ whole genome shotgun (WGS) entry which is preliminary data.</text>
</comment>
<evidence type="ECO:0000313" key="2">
    <source>
        <dbReference type="Proteomes" id="UP000887116"/>
    </source>
</evidence>
<name>A0A8X6L619_TRICU</name>
<sequence length="164" mass="18609">MEMVLKDIKQHRRFFIHICISFNEEFQLNCADKINKLKPIEERAVLKTACEKKFQLLLLSENAPDAEIEKELDEKMQQIAVPKDEISRVEQNTEIISEVDQGLSKLLTPDGVPPTANTPCISACKINIVDVCKDPIEILIGLDPGSWKTHDSWSSRDILLSHSL</sequence>
<evidence type="ECO:0000313" key="1">
    <source>
        <dbReference type="EMBL" id="GFQ95148.1"/>
    </source>
</evidence>
<dbReference type="Proteomes" id="UP000887116">
    <property type="component" value="Unassembled WGS sequence"/>
</dbReference>
<keyword evidence="2" id="KW-1185">Reference proteome</keyword>
<protein>
    <submittedName>
        <fullName evidence="1">Uncharacterized protein</fullName>
    </submittedName>
</protein>
<dbReference type="EMBL" id="BMAO01034257">
    <property type="protein sequence ID" value="GFQ95148.1"/>
    <property type="molecule type" value="Genomic_DNA"/>
</dbReference>
<dbReference type="AlphaFoldDB" id="A0A8X6L619"/>